<dbReference type="Proteomes" id="UP000267096">
    <property type="component" value="Unassembled WGS sequence"/>
</dbReference>
<feature type="non-terminal residue" evidence="2">
    <location>
        <position position="128"/>
    </location>
</feature>
<evidence type="ECO:0000313" key="2">
    <source>
        <dbReference type="EMBL" id="VDK26100.1"/>
    </source>
</evidence>
<feature type="region of interest" description="Disordered" evidence="1">
    <location>
        <begin position="1"/>
        <end position="39"/>
    </location>
</feature>
<protein>
    <submittedName>
        <fullName evidence="2">Uncharacterized protein</fullName>
    </submittedName>
</protein>
<feature type="compositionally biased region" description="Polar residues" evidence="1">
    <location>
        <begin position="13"/>
        <end position="23"/>
    </location>
</feature>
<keyword evidence="3" id="KW-1185">Reference proteome</keyword>
<evidence type="ECO:0000256" key="1">
    <source>
        <dbReference type="SAM" id="MobiDB-lite"/>
    </source>
</evidence>
<dbReference type="AlphaFoldDB" id="A0A3P6P4G0"/>
<dbReference type="EMBL" id="UYRR01011781">
    <property type="protein sequence ID" value="VDK26100.1"/>
    <property type="molecule type" value="Genomic_DNA"/>
</dbReference>
<reference evidence="2 3" key="1">
    <citation type="submission" date="2018-11" db="EMBL/GenBank/DDBJ databases">
        <authorList>
            <consortium name="Pathogen Informatics"/>
        </authorList>
    </citation>
    <scope>NUCLEOTIDE SEQUENCE [LARGE SCALE GENOMIC DNA]</scope>
</reference>
<organism evidence="2 3">
    <name type="scientific">Anisakis simplex</name>
    <name type="common">Herring worm</name>
    <dbReference type="NCBI Taxonomy" id="6269"/>
    <lineage>
        <taxon>Eukaryota</taxon>
        <taxon>Metazoa</taxon>
        <taxon>Ecdysozoa</taxon>
        <taxon>Nematoda</taxon>
        <taxon>Chromadorea</taxon>
        <taxon>Rhabditida</taxon>
        <taxon>Spirurina</taxon>
        <taxon>Ascaridomorpha</taxon>
        <taxon>Ascaridoidea</taxon>
        <taxon>Anisakidae</taxon>
        <taxon>Anisakis</taxon>
        <taxon>Anisakis simplex complex</taxon>
    </lineage>
</organism>
<gene>
    <name evidence="2" type="ORF">ASIM_LOCUS5806</name>
</gene>
<accession>A0A3P6P4G0</accession>
<name>A0A3P6P4G0_ANISI</name>
<sequence>MNRPPRSWIDSISAFSPSDDSVIQQQHQQDQQTYFDGPPPSYDETCALVFYCNASYRWEMQEGGSRLAPRISTPLNPTTPRQPAISIRDQQQQQTPNADGPVLGFLWTILSETLEFWITLYEIVARNI</sequence>
<proteinExistence type="predicted"/>
<evidence type="ECO:0000313" key="3">
    <source>
        <dbReference type="Proteomes" id="UP000267096"/>
    </source>
</evidence>
<feature type="region of interest" description="Disordered" evidence="1">
    <location>
        <begin position="67"/>
        <end position="96"/>
    </location>
</feature>